<evidence type="ECO:0000313" key="1">
    <source>
        <dbReference type="EMBL" id="KAF9686372.1"/>
    </source>
</evidence>
<name>A0A835TGU8_9ROSI</name>
<proteinExistence type="predicted"/>
<dbReference type="OrthoDB" id="611769at2759"/>
<dbReference type="PANTHER" id="PTHR31350">
    <property type="entry name" value="SI:DKEY-261L7.2"/>
    <property type="match status" value="1"/>
</dbReference>
<sequence length="444" mass="50163">MAAAVGIVSSYPRLKSSPSPSKYSKYQSFHPTCRLVCCGGGSELPPPTTPDFKFALHDALDSSGVDTTHAREARQNFMSQIKGLSSIEREVSISINRRVDLAKTAISISAEDFALMSQSPLPLPVDPFIDRLFDLAMEFCKTNKVLRASPEAFLDSLYSFLYVKKAINSFPLAQLNYGFVQFGSSNQGFHRSNMRSRLEPHPLYLHAVLTYQSGSASMLALVYSEILKVLRFWSLLDFDCEIFFPHDRYGLPRGYHKQKSAESDHPHILTVQTLLEEILKNVKEAFWPFQHDHTKSLFLRAVHAVSCTDRSGVVEESGFHLESAKTSRWRLDRRTLTSLHLVDTSLALSACERLILLGFDPKELRDYSVLLYHCGLYEQSLQYLKLYQDRKGSSLQKQASDELSILEEVAGEKLMMRLNLISMEEGWSKPPHSGKILLNNSEPS</sequence>
<evidence type="ECO:0000313" key="2">
    <source>
        <dbReference type="Proteomes" id="UP000657918"/>
    </source>
</evidence>
<dbReference type="PANTHER" id="PTHR31350:SF29">
    <property type="entry name" value="PROTEIN SIRB1 N-TERMINAL DOMAIN-CONTAINING PROTEIN"/>
    <property type="match status" value="1"/>
</dbReference>
<accession>A0A835TGU8</accession>
<reference evidence="1 2" key="1">
    <citation type="submission" date="2020-10" db="EMBL/GenBank/DDBJ databases">
        <title>Plant Genome Project.</title>
        <authorList>
            <person name="Zhang R.-G."/>
        </authorList>
    </citation>
    <scope>NUCLEOTIDE SEQUENCE [LARGE SCALE GENOMIC DNA]</scope>
    <source>
        <strain evidence="1">FAFU-HL-1</strain>
        <tissue evidence="1">Leaf</tissue>
    </source>
</reference>
<gene>
    <name evidence="1" type="ORF">SADUNF_Sadunf03G0151800</name>
</gene>
<protein>
    <recommendedName>
        <fullName evidence="3">Protein SirB1 N-terminal domain-containing protein</fullName>
    </recommendedName>
</protein>
<organism evidence="1 2">
    <name type="scientific">Salix dunnii</name>
    <dbReference type="NCBI Taxonomy" id="1413687"/>
    <lineage>
        <taxon>Eukaryota</taxon>
        <taxon>Viridiplantae</taxon>
        <taxon>Streptophyta</taxon>
        <taxon>Embryophyta</taxon>
        <taxon>Tracheophyta</taxon>
        <taxon>Spermatophyta</taxon>
        <taxon>Magnoliopsida</taxon>
        <taxon>eudicotyledons</taxon>
        <taxon>Gunneridae</taxon>
        <taxon>Pentapetalae</taxon>
        <taxon>rosids</taxon>
        <taxon>fabids</taxon>
        <taxon>Malpighiales</taxon>
        <taxon>Salicaceae</taxon>
        <taxon>Saliceae</taxon>
        <taxon>Salix</taxon>
    </lineage>
</organism>
<comment type="caution">
    <text evidence="1">The sequence shown here is derived from an EMBL/GenBank/DDBJ whole genome shotgun (WGS) entry which is preliminary data.</text>
</comment>
<dbReference type="AlphaFoldDB" id="A0A835TGU8"/>
<dbReference type="Proteomes" id="UP000657918">
    <property type="component" value="Unassembled WGS sequence"/>
</dbReference>
<dbReference type="EMBL" id="JADGMS010000003">
    <property type="protein sequence ID" value="KAF9686372.1"/>
    <property type="molecule type" value="Genomic_DNA"/>
</dbReference>
<evidence type="ECO:0008006" key="3">
    <source>
        <dbReference type="Google" id="ProtNLM"/>
    </source>
</evidence>
<keyword evidence="2" id="KW-1185">Reference proteome</keyword>